<dbReference type="Proteomes" id="UP000178432">
    <property type="component" value="Unassembled WGS sequence"/>
</dbReference>
<evidence type="ECO:0000256" key="1">
    <source>
        <dbReference type="SAM" id="Phobius"/>
    </source>
</evidence>
<keyword evidence="1" id="KW-1133">Transmembrane helix</keyword>
<comment type="caution">
    <text evidence="2">The sequence shown here is derived from an EMBL/GenBank/DDBJ whole genome shotgun (WGS) entry which is preliminary data.</text>
</comment>
<dbReference type="EMBL" id="MHIF01000042">
    <property type="protein sequence ID" value="OGY47371.1"/>
    <property type="molecule type" value="Genomic_DNA"/>
</dbReference>
<keyword evidence="1" id="KW-0472">Membrane</keyword>
<evidence type="ECO:0000313" key="3">
    <source>
        <dbReference type="Proteomes" id="UP000178432"/>
    </source>
</evidence>
<protein>
    <submittedName>
        <fullName evidence="2">Uncharacterized protein</fullName>
    </submittedName>
</protein>
<feature type="transmembrane region" description="Helical" evidence="1">
    <location>
        <begin position="20"/>
        <end position="43"/>
    </location>
</feature>
<sequence length="66" mass="7159">MPYLSNNYRFQPKSKLQNLLEAASFLVLSAGAILLTLFLLGWFSAAAVNNGLVAGADYEANQIIEP</sequence>
<evidence type="ECO:0000313" key="2">
    <source>
        <dbReference type="EMBL" id="OGY47371.1"/>
    </source>
</evidence>
<dbReference type="AlphaFoldDB" id="A0A1G1Y539"/>
<accession>A0A1G1Y539</accession>
<gene>
    <name evidence="2" type="ORF">A2663_01160</name>
</gene>
<reference evidence="2 3" key="1">
    <citation type="journal article" date="2016" name="Nat. Commun.">
        <title>Thousands of microbial genomes shed light on interconnected biogeochemical processes in an aquifer system.</title>
        <authorList>
            <person name="Anantharaman K."/>
            <person name="Brown C.T."/>
            <person name="Hug L.A."/>
            <person name="Sharon I."/>
            <person name="Castelle C.J."/>
            <person name="Probst A.J."/>
            <person name="Thomas B.C."/>
            <person name="Singh A."/>
            <person name="Wilkins M.J."/>
            <person name="Karaoz U."/>
            <person name="Brodie E.L."/>
            <person name="Williams K.H."/>
            <person name="Hubbard S.S."/>
            <person name="Banfield J.F."/>
        </authorList>
    </citation>
    <scope>NUCLEOTIDE SEQUENCE [LARGE SCALE GENOMIC DNA]</scope>
</reference>
<proteinExistence type="predicted"/>
<organism evidence="2 3">
    <name type="scientific">Candidatus Buchananbacteria bacterium RIFCSPHIGHO2_01_FULL_46_12</name>
    <dbReference type="NCBI Taxonomy" id="1797536"/>
    <lineage>
        <taxon>Bacteria</taxon>
        <taxon>Candidatus Buchananiibacteriota</taxon>
    </lineage>
</organism>
<keyword evidence="1" id="KW-0812">Transmembrane</keyword>
<name>A0A1G1Y539_9BACT</name>